<sequence length="341" mass="39667">MIIDFSYAKKNIDFVQGYILKGPFYRCSYIRYKTLYKNPATGTENVEIYNFEPRGKSRASVLILHGLGSRNVKFMMWMGTHLASVGVNSSIIILPGNYTRVEDKSVSGRSYIWPDINIMYKFWEHAVVDIQSTIDLLQQQKLWNENNCMVGYCLGGMISSIVTSLDKRINQTIFMATGGHIPKIIHESSVTAFARRLFEKGFEPKYYLNDKERLYNIYKEQYPIVKNMTLSQILNSRFIHPLFRIDPLSYAHFLDKSKVTFIDALFDKTLPLKSRSMLFREMRGATRYIIPMTHASWLPFESFLAQYILLKVNINDKKSASLVTKKQKIFDYINEKIISKI</sequence>
<dbReference type="AlphaFoldDB" id="A0A162T1W2"/>
<dbReference type="Proteomes" id="UP000076603">
    <property type="component" value="Unassembled WGS sequence"/>
</dbReference>
<dbReference type="RefSeq" id="WP_066621421.1">
    <property type="nucleotide sequence ID" value="NZ_FQXL01000004.1"/>
</dbReference>
<dbReference type="InterPro" id="IPR029058">
    <property type="entry name" value="AB_hydrolase_fold"/>
</dbReference>
<name>A0A162T1W2_9CLOT</name>
<dbReference type="OrthoDB" id="1704934at2"/>
<organism evidence="1 2">
    <name type="scientific">Clostridium magnum DSM 2767</name>
    <dbReference type="NCBI Taxonomy" id="1121326"/>
    <lineage>
        <taxon>Bacteria</taxon>
        <taxon>Bacillati</taxon>
        <taxon>Bacillota</taxon>
        <taxon>Clostridia</taxon>
        <taxon>Eubacteriales</taxon>
        <taxon>Clostridiaceae</taxon>
        <taxon>Clostridium</taxon>
    </lineage>
</organism>
<reference evidence="1 2" key="1">
    <citation type="submission" date="2016-04" db="EMBL/GenBank/DDBJ databases">
        <title>Genome sequence of Clostridium magnum DSM 2767.</title>
        <authorList>
            <person name="Poehlein A."/>
            <person name="Uhlig R."/>
            <person name="Fischer R."/>
            <person name="Bahl H."/>
            <person name="Daniel R."/>
        </authorList>
    </citation>
    <scope>NUCLEOTIDE SEQUENCE [LARGE SCALE GENOMIC DNA]</scope>
    <source>
        <strain evidence="1 2">DSM 2767</strain>
    </source>
</reference>
<dbReference type="SUPFAM" id="SSF53474">
    <property type="entry name" value="alpha/beta-Hydrolases"/>
    <property type="match status" value="1"/>
</dbReference>
<gene>
    <name evidence="1" type="ORF">CLMAG_19530</name>
</gene>
<evidence type="ECO:0008006" key="3">
    <source>
        <dbReference type="Google" id="ProtNLM"/>
    </source>
</evidence>
<protein>
    <recommendedName>
        <fullName evidence="3">Alpha/beta hydrolase family protein</fullName>
    </recommendedName>
</protein>
<keyword evidence="2" id="KW-1185">Reference proteome</keyword>
<dbReference type="EMBL" id="LWAE01000002">
    <property type="protein sequence ID" value="KZL92144.1"/>
    <property type="molecule type" value="Genomic_DNA"/>
</dbReference>
<proteinExistence type="predicted"/>
<comment type="caution">
    <text evidence="1">The sequence shown here is derived from an EMBL/GenBank/DDBJ whole genome shotgun (WGS) entry which is preliminary data.</text>
</comment>
<accession>A0A162T1W2</accession>
<evidence type="ECO:0000313" key="1">
    <source>
        <dbReference type="EMBL" id="KZL92144.1"/>
    </source>
</evidence>
<dbReference type="Gene3D" id="3.40.50.1820">
    <property type="entry name" value="alpha/beta hydrolase"/>
    <property type="match status" value="1"/>
</dbReference>
<dbReference type="STRING" id="1121326.CLMAG_19530"/>
<dbReference type="PATRIC" id="fig|1121326.3.peg.1940"/>
<evidence type="ECO:0000313" key="2">
    <source>
        <dbReference type="Proteomes" id="UP000076603"/>
    </source>
</evidence>